<organism evidence="1 2">
    <name type="scientific">Chlorogloeopsis fritschii PCC 6912</name>
    <dbReference type="NCBI Taxonomy" id="211165"/>
    <lineage>
        <taxon>Bacteria</taxon>
        <taxon>Bacillati</taxon>
        <taxon>Cyanobacteriota</taxon>
        <taxon>Cyanophyceae</taxon>
        <taxon>Nostocales</taxon>
        <taxon>Chlorogloeopsidaceae</taxon>
        <taxon>Chlorogloeopsis</taxon>
    </lineage>
</organism>
<evidence type="ECO:0000313" key="2">
    <source>
        <dbReference type="Proteomes" id="UP000268857"/>
    </source>
</evidence>
<name>A0A3S1A233_CHLFR</name>
<gene>
    <name evidence="1" type="ORF">PCC6912_20070</name>
</gene>
<dbReference type="Proteomes" id="UP000268857">
    <property type="component" value="Unassembled WGS sequence"/>
</dbReference>
<evidence type="ECO:0000313" key="1">
    <source>
        <dbReference type="EMBL" id="RUR83764.1"/>
    </source>
</evidence>
<reference evidence="1 2" key="1">
    <citation type="journal article" date="2019" name="Genome Biol. Evol.">
        <title>Day and night: Metabolic profiles and evolutionary relationships of six axenic non-marine cyanobacteria.</title>
        <authorList>
            <person name="Will S.E."/>
            <person name="Henke P."/>
            <person name="Boedeker C."/>
            <person name="Huang S."/>
            <person name="Brinkmann H."/>
            <person name="Rohde M."/>
            <person name="Jarek M."/>
            <person name="Friedl T."/>
            <person name="Seufert S."/>
            <person name="Schumacher M."/>
            <person name="Overmann J."/>
            <person name="Neumann-Schaal M."/>
            <person name="Petersen J."/>
        </authorList>
    </citation>
    <scope>NUCLEOTIDE SEQUENCE [LARGE SCALE GENOMIC DNA]</scope>
    <source>
        <strain evidence="1 2">PCC 6912</strain>
    </source>
</reference>
<accession>A0A3S1A233</accession>
<keyword evidence="2" id="KW-1185">Reference proteome</keyword>
<dbReference type="STRING" id="211165.GCA_000317285_00031"/>
<dbReference type="AlphaFoldDB" id="A0A3S1A233"/>
<dbReference type="EMBL" id="RSCJ01000006">
    <property type="protein sequence ID" value="RUR83764.1"/>
    <property type="molecule type" value="Genomic_DNA"/>
</dbReference>
<comment type="caution">
    <text evidence="1">The sequence shown here is derived from an EMBL/GenBank/DDBJ whole genome shotgun (WGS) entry which is preliminary data.</text>
</comment>
<proteinExistence type="predicted"/>
<protein>
    <submittedName>
        <fullName evidence="1">Uncharacterized protein</fullName>
    </submittedName>
</protein>
<sequence length="95" mass="11219">MSKRIRQKLGRYHLRRKLSGKVLLSRLQALVAINRTIKKKPVQLQGNSFAITIFNRHVLSQYSRYRVVKKNFSCQTMDYLAINMPLKITNYSHLK</sequence>